<protein>
    <recommendedName>
        <fullName evidence="2">HEPN domain-containing protein</fullName>
    </recommendedName>
</protein>
<gene>
    <name evidence="1" type="ORF">ENM88_00480</name>
</gene>
<dbReference type="Gene3D" id="1.20.120.330">
    <property type="entry name" value="Nucleotidyltransferases domain 2"/>
    <property type="match status" value="1"/>
</dbReference>
<comment type="caution">
    <text evidence="1">The sequence shown here is derived from an EMBL/GenBank/DDBJ whole genome shotgun (WGS) entry which is preliminary data.</text>
</comment>
<organism evidence="1">
    <name type="scientific">Thermofilum pendens</name>
    <dbReference type="NCBI Taxonomy" id="2269"/>
    <lineage>
        <taxon>Archaea</taxon>
        <taxon>Thermoproteota</taxon>
        <taxon>Thermoprotei</taxon>
        <taxon>Thermofilales</taxon>
        <taxon>Thermofilaceae</taxon>
        <taxon>Thermofilum</taxon>
    </lineage>
</organism>
<evidence type="ECO:0008006" key="2">
    <source>
        <dbReference type="Google" id="ProtNLM"/>
    </source>
</evidence>
<reference evidence="1" key="1">
    <citation type="journal article" date="2020" name="mSystems">
        <title>Genome- and Community-Level Interaction Insights into Carbon Utilization and Element Cycling Functions of Hydrothermarchaeota in Hydrothermal Sediment.</title>
        <authorList>
            <person name="Zhou Z."/>
            <person name="Liu Y."/>
            <person name="Xu W."/>
            <person name="Pan J."/>
            <person name="Luo Z.H."/>
            <person name="Li M."/>
        </authorList>
    </citation>
    <scope>NUCLEOTIDE SEQUENCE [LARGE SCALE GENOMIC DNA]</scope>
    <source>
        <strain evidence="1">SpSt-1125</strain>
    </source>
</reference>
<name>A0A7J3X518_THEPE</name>
<dbReference type="AlphaFoldDB" id="A0A7J3X518"/>
<dbReference type="EMBL" id="DRZM01000016">
    <property type="protein sequence ID" value="HHP04207.1"/>
    <property type="molecule type" value="Genomic_DNA"/>
</dbReference>
<sequence length="149" mass="17201">MAEEFVRARLGDAWAFLEAARKEFSESGGDPVKVRDAAEKAWNAAVQATDALIYALTGARPMSHYERRRALRDLERKVESVRSLGLRDRYMARYKVLHGETFYEGVVDLEEVKTELDKVEEYIRDVEKLLSARMTAGPSRRENRLHRDL</sequence>
<evidence type="ECO:0000313" key="1">
    <source>
        <dbReference type="EMBL" id="HHP04207.1"/>
    </source>
</evidence>
<dbReference type="InterPro" id="IPR010268">
    <property type="entry name" value="PaREP1"/>
</dbReference>
<accession>A0A7J3X518</accession>
<dbReference type="Pfam" id="PF05942">
    <property type="entry name" value="PaREP1"/>
    <property type="match status" value="1"/>
</dbReference>
<proteinExistence type="predicted"/>